<sequence>MSQILKMMQTMWREMVDPGPATSKHYDFIERYGMPPGRSYIECRGLDARGLPKFKVKARREEAPPP</sequence>
<keyword evidence="2" id="KW-1185">Reference proteome</keyword>
<accession>A0A974PMX6</accession>
<reference evidence="1 2" key="1">
    <citation type="submission" date="2020-10" db="EMBL/GenBank/DDBJ databases">
        <title>Degradation of 1,4-Dioxane by Xanthobacter sp. YN2, via a Novel Group-2 Soluble Di-Iron Monooxygenase.</title>
        <authorList>
            <person name="Ma F."/>
            <person name="Wang Y."/>
            <person name="Yang J."/>
            <person name="Guo H."/>
            <person name="Su D."/>
            <person name="Yu L."/>
        </authorList>
    </citation>
    <scope>NUCLEOTIDE SEQUENCE [LARGE SCALE GENOMIC DNA]</scope>
    <source>
        <strain evidence="1 2">YN2</strain>
    </source>
</reference>
<evidence type="ECO:0000313" key="2">
    <source>
        <dbReference type="Proteomes" id="UP000596427"/>
    </source>
</evidence>
<gene>
    <name evidence="1" type="ORF">EZH22_24725</name>
</gene>
<dbReference type="EMBL" id="CP063362">
    <property type="protein sequence ID" value="QRG06154.1"/>
    <property type="molecule type" value="Genomic_DNA"/>
</dbReference>
<proteinExistence type="predicted"/>
<name>A0A974PMX6_9HYPH</name>
<dbReference type="Proteomes" id="UP000596427">
    <property type="component" value="Chromosome"/>
</dbReference>
<organism evidence="1 2">
    <name type="scientific">Xanthobacter dioxanivorans</name>
    <dbReference type="NCBI Taxonomy" id="2528964"/>
    <lineage>
        <taxon>Bacteria</taxon>
        <taxon>Pseudomonadati</taxon>
        <taxon>Pseudomonadota</taxon>
        <taxon>Alphaproteobacteria</taxon>
        <taxon>Hyphomicrobiales</taxon>
        <taxon>Xanthobacteraceae</taxon>
        <taxon>Xanthobacter</taxon>
    </lineage>
</organism>
<protein>
    <submittedName>
        <fullName evidence="1">Uncharacterized protein</fullName>
    </submittedName>
</protein>
<dbReference type="KEGG" id="xdi:EZH22_24725"/>
<dbReference type="RefSeq" id="WP_203193035.1">
    <property type="nucleotide sequence ID" value="NZ_CP063362.1"/>
</dbReference>
<dbReference type="AlphaFoldDB" id="A0A974PMX6"/>
<evidence type="ECO:0000313" key="1">
    <source>
        <dbReference type="EMBL" id="QRG06154.1"/>
    </source>
</evidence>